<keyword evidence="4" id="KW-1185">Reference proteome</keyword>
<dbReference type="AlphaFoldDB" id="A0AAD3CJ42"/>
<evidence type="ECO:0008006" key="5">
    <source>
        <dbReference type="Google" id="ProtNLM"/>
    </source>
</evidence>
<evidence type="ECO:0000256" key="1">
    <source>
        <dbReference type="ARBA" id="ARBA00011047"/>
    </source>
</evidence>
<name>A0AAD3CJ42_9STRA</name>
<accession>A0AAD3CJ42</accession>
<sequence length="382" mass="44784">MTESTDTSLRKATYKELIACQFSSWYPKFRALNKHSEKVYPKNNVTIRSKIISPLPHEFIEYLKSDGVVLPRGAEKLSSCIPENVDDWSTDDEHEHQEEDDDDEQHEELAYFPELNRQIEEILETLGPVMPKLNWSAPRDVSWLNESTLKCSTLGDVYLLLKSSDFCMFDLDHALDDIDLPSEEDPKVEHELVLRKWSNLHASMEFRCFVSRHELIAICQRNHTEHYPHLKKEYMEIRSLVMDFFDEYIQHNYADGEIENYIFDIYVDKSQRVWLLDFNLFSERTDALLFTWREINSLHNGLTLAEDGDEEEESKSKDEVDVIDCDNTKPIMRVVMNEYDVQFDPLASYRAPIDTVDLASDKAGTQTFKEFMEMCQKPSEMD</sequence>
<organism evidence="3 4">
    <name type="scientific">Chaetoceros tenuissimus</name>
    <dbReference type="NCBI Taxonomy" id="426638"/>
    <lineage>
        <taxon>Eukaryota</taxon>
        <taxon>Sar</taxon>
        <taxon>Stramenopiles</taxon>
        <taxon>Ochrophyta</taxon>
        <taxon>Bacillariophyta</taxon>
        <taxon>Coscinodiscophyceae</taxon>
        <taxon>Chaetocerotophycidae</taxon>
        <taxon>Chaetocerotales</taxon>
        <taxon>Chaetocerotaceae</taxon>
        <taxon>Chaetoceros</taxon>
    </lineage>
</organism>
<evidence type="ECO:0000256" key="2">
    <source>
        <dbReference type="SAM" id="MobiDB-lite"/>
    </source>
</evidence>
<dbReference type="PANTHER" id="PTHR15323">
    <property type="entry name" value="D123 PROTEIN"/>
    <property type="match status" value="1"/>
</dbReference>
<dbReference type="Pfam" id="PF07065">
    <property type="entry name" value="D123"/>
    <property type="match status" value="1"/>
</dbReference>
<proteinExistence type="inferred from homology"/>
<dbReference type="InterPro" id="IPR009772">
    <property type="entry name" value="CDC123"/>
</dbReference>
<dbReference type="Proteomes" id="UP001054902">
    <property type="component" value="Unassembled WGS sequence"/>
</dbReference>
<dbReference type="GO" id="GO:0005737">
    <property type="term" value="C:cytoplasm"/>
    <property type="evidence" value="ECO:0007669"/>
    <property type="project" value="TreeGrafter"/>
</dbReference>
<evidence type="ECO:0000313" key="3">
    <source>
        <dbReference type="EMBL" id="GFH45585.1"/>
    </source>
</evidence>
<reference evidence="3 4" key="1">
    <citation type="journal article" date="2021" name="Sci. Rep.">
        <title>The genome of the diatom Chaetoceros tenuissimus carries an ancient integrated fragment of an extant virus.</title>
        <authorList>
            <person name="Hongo Y."/>
            <person name="Kimura K."/>
            <person name="Takaki Y."/>
            <person name="Yoshida Y."/>
            <person name="Baba S."/>
            <person name="Kobayashi G."/>
            <person name="Nagasaki K."/>
            <person name="Hano T."/>
            <person name="Tomaru Y."/>
        </authorList>
    </citation>
    <scope>NUCLEOTIDE SEQUENCE [LARGE SCALE GENOMIC DNA]</scope>
    <source>
        <strain evidence="3 4">NIES-3715</strain>
    </source>
</reference>
<evidence type="ECO:0000313" key="4">
    <source>
        <dbReference type="Proteomes" id="UP001054902"/>
    </source>
</evidence>
<comment type="similarity">
    <text evidence="1">Belongs to the CDC123 family.</text>
</comment>
<comment type="caution">
    <text evidence="3">The sequence shown here is derived from an EMBL/GenBank/DDBJ whole genome shotgun (WGS) entry which is preliminary data.</text>
</comment>
<dbReference type="PANTHER" id="PTHR15323:SF6">
    <property type="entry name" value="CELL DIVISION CYCLE PROTEIN 123 HOMOLOG"/>
    <property type="match status" value="1"/>
</dbReference>
<gene>
    <name evidence="3" type="ORF">CTEN210_02059</name>
</gene>
<feature type="region of interest" description="Disordered" evidence="2">
    <location>
        <begin position="82"/>
        <end position="104"/>
    </location>
</feature>
<dbReference type="EMBL" id="BLLK01000020">
    <property type="protein sequence ID" value="GFH45585.1"/>
    <property type="molecule type" value="Genomic_DNA"/>
</dbReference>
<protein>
    <recommendedName>
        <fullName evidence="5">Cell division cycle protein 123</fullName>
    </recommendedName>
</protein>